<dbReference type="Proteomes" id="UP000239757">
    <property type="component" value="Unassembled WGS sequence"/>
</dbReference>
<reference evidence="3 4" key="1">
    <citation type="submission" date="2015-01" db="EMBL/GenBank/DDBJ databases">
        <title>Genome of allotetraploid Gossypium barbadense reveals genomic plasticity and fiber elongation in cotton evolution.</title>
        <authorList>
            <person name="Chen X."/>
            <person name="Liu X."/>
            <person name="Zhao B."/>
            <person name="Zheng H."/>
            <person name="Hu Y."/>
            <person name="Lu G."/>
            <person name="Yang C."/>
            <person name="Chen J."/>
            <person name="Shan C."/>
            <person name="Zhang L."/>
            <person name="Zhou Y."/>
            <person name="Wang L."/>
            <person name="Guo W."/>
            <person name="Bai Y."/>
            <person name="Ruan J."/>
            <person name="Shangguan X."/>
            <person name="Mao Y."/>
            <person name="Jiang J."/>
            <person name="Zhu Y."/>
            <person name="Lei J."/>
            <person name="Kang H."/>
            <person name="Chen S."/>
            <person name="He X."/>
            <person name="Wang R."/>
            <person name="Wang Y."/>
            <person name="Chen J."/>
            <person name="Wang L."/>
            <person name="Yu S."/>
            <person name="Wang B."/>
            <person name="Wei J."/>
            <person name="Song S."/>
            <person name="Lu X."/>
            <person name="Gao Z."/>
            <person name="Gu W."/>
            <person name="Deng X."/>
            <person name="Ma D."/>
            <person name="Wang S."/>
            <person name="Liang W."/>
            <person name="Fang L."/>
            <person name="Cai C."/>
            <person name="Zhu X."/>
            <person name="Zhou B."/>
            <person name="Zhang Y."/>
            <person name="Chen Z."/>
            <person name="Xu S."/>
            <person name="Zhu R."/>
            <person name="Wang S."/>
            <person name="Zhang T."/>
            <person name="Zhao G."/>
        </authorList>
    </citation>
    <scope>NUCLEOTIDE SEQUENCE [LARGE SCALE GENOMIC DNA]</scope>
    <source>
        <strain evidence="4">cv. Xinhai21</strain>
        <tissue evidence="3">Leaf</tissue>
    </source>
</reference>
<name>A0A2P5WQN1_GOSBA</name>
<accession>A0A2P5WQN1</accession>
<dbReference type="PANTHER" id="PTHR43180:SF37">
    <property type="entry name" value="TROPINONE REDUCTASE-LIKE 2"/>
    <property type="match status" value="1"/>
</dbReference>
<dbReference type="Gene3D" id="3.40.50.720">
    <property type="entry name" value="NAD(P)-binding Rossmann-like Domain"/>
    <property type="match status" value="1"/>
</dbReference>
<proteinExistence type="inferred from homology"/>
<dbReference type="FunFam" id="3.40.50.720:FF:000084">
    <property type="entry name" value="Short-chain dehydrogenase reductase"/>
    <property type="match status" value="1"/>
</dbReference>
<evidence type="ECO:0000256" key="1">
    <source>
        <dbReference type="ARBA" id="ARBA00006484"/>
    </source>
</evidence>
<protein>
    <submittedName>
        <fullName evidence="3">Uncharacterized protein</fullName>
    </submittedName>
</protein>
<dbReference type="InterPro" id="IPR036291">
    <property type="entry name" value="NAD(P)-bd_dom_sf"/>
</dbReference>
<dbReference type="PRINTS" id="PR00081">
    <property type="entry name" value="GDHRDH"/>
</dbReference>
<keyword evidence="2" id="KW-0560">Oxidoreductase</keyword>
<dbReference type="InterPro" id="IPR020904">
    <property type="entry name" value="Sc_DH/Rdtase_CS"/>
</dbReference>
<dbReference type="PANTHER" id="PTHR43180">
    <property type="entry name" value="3-OXOACYL-(ACYL-CARRIER-PROTEIN) REDUCTASE (AFU_ORTHOLOGUE AFUA_6G11210)"/>
    <property type="match status" value="1"/>
</dbReference>
<sequence>MTNITSLISPLKSRESGDYNRRGSGIGASTACLFHENGAKVVIADIQDNKGEALARKLGESACYIHCDVTNEDDIRNLTDATISKCGKLDVMHNNAGILDRTLSTILDITKSEIDQVIGVNLVGALLGAKHAARVMAPQRKGYILFTASACTAIAGLLSGNAYAVSKYGVLGVTKNLAAELGVNCISPYGVVTPMIAPNETEVRNIEQSLTATGNLKGEIMKPEGLAYTALYLASDGANYVSGLNLVLDGGFSIVNSTIMKAFNLIH</sequence>
<dbReference type="Pfam" id="PF13561">
    <property type="entry name" value="adh_short_C2"/>
    <property type="match status" value="1"/>
</dbReference>
<dbReference type="PROSITE" id="PS00061">
    <property type="entry name" value="ADH_SHORT"/>
    <property type="match status" value="1"/>
</dbReference>
<dbReference type="GO" id="GO:0016491">
    <property type="term" value="F:oxidoreductase activity"/>
    <property type="evidence" value="ECO:0007669"/>
    <property type="project" value="UniProtKB-KW"/>
</dbReference>
<evidence type="ECO:0000313" key="3">
    <source>
        <dbReference type="EMBL" id="PPR93414.1"/>
    </source>
</evidence>
<evidence type="ECO:0000256" key="2">
    <source>
        <dbReference type="ARBA" id="ARBA00023002"/>
    </source>
</evidence>
<dbReference type="InterPro" id="IPR002347">
    <property type="entry name" value="SDR_fam"/>
</dbReference>
<dbReference type="OrthoDB" id="294295at2759"/>
<dbReference type="EMBL" id="KZ666808">
    <property type="protein sequence ID" value="PPR93414.1"/>
    <property type="molecule type" value="Genomic_DNA"/>
</dbReference>
<organism evidence="3 4">
    <name type="scientific">Gossypium barbadense</name>
    <name type="common">Sea Island cotton</name>
    <name type="synonym">Hibiscus barbadensis</name>
    <dbReference type="NCBI Taxonomy" id="3634"/>
    <lineage>
        <taxon>Eukaryota</taxon>
        <taxon>Viridiplantae</taxon>
        <taxon>Streptophyta</taxon>
        <taxon>Embryophyta</taxon>
        <taxon>Tracheophyta</taxon>
        <taxon>Spermatophyta</taxon>
        <taxon>Magnoliopsida</taxon>
        <taxon>eudicotyledons</taxon>
        <taxon>Gunneridae</taxon>
        <taxon>Pentapetalae</taxon>
        <taxon>rosids</taxon>
        <taxon>malvids</taxon>
        <taxon>Malvales</taxon>
        <taxon>Malvaceae</taxon>
        <taxon>Malvoideae</taxon>
        <taxon>Gossypium</taxon>
    </lineage>
</organism>
<dbReference type="SUPFAM" id="SSF51735">
    <property type="entry name" value="NAD(P)-binding Rossmann-fold domains"/>
    <property type="match status" value="1"/>
</dbReference>
<dbReference type="AlphaFoldDB" id="A0A2P5WQN1"/>
<comment type="similarity">
    <text evidence="1">Belongs to the short-chain dehydrogenases/reductases (SDR) family.</text>
</comment>
<dbReference type="PRINTS" id="PR00080">
    <property type="entry name" value="SDRFAMILY"/>
</dbReference>
<gene>
    <name evidence="3" type="ORF">GOBAR_AA27251</name>
</gene>
<evidence type="ECO:0000313" key="4">
    <source>
        <dbReference type="Proteomes" id="UP000239757"/>
    </source>
</evidence>